<feature type="domain" description="Laminin G" evidence="6">
    <location>
        <begin position="1152"/>
        <end position="1319"/>
    </location>
</feature>
<dbReference type="SUPFAM" id="SSF100895">
    <property type="entry name" value="Kazal-type serine protease inhibitors"/>
    <property type="match status" value="8"/>
</dbReference>
<keyword evidence="4 5" id="KW-1015">Disulfide bond</keyword>
<organism evidence="9 10">
    <name type="scientific">Ancylostoma ceylanicum</name>
    <dbReference type="NCBI Taxonomy" id="53326"/>
    <lineage>
        <taxon>Eukaryota</taxon>
        <taxon>Metazoa</taxon>
        <taxon>Ecdysozoa</taxon>
        <taxon>Nematoda</taxon>
        <taxon>Chromadorea</taxon>
        <taxon>Rhabditida</taxon>
        <taxon>Rhabditina</taxon>
        <taxon>Rhabditomorpha</taxon>
        <taxon>Strongyloidea</taxon>
        <taxon>Ancylostomatidae</taxon>
        <taxon>Ancylostomatinae</taxon>
        <taxon>Ancylostoma</taxon>
    </lineage>
</organism>
<dbReference type="PROSITE" id="PS50025">
    <property type="entry name" value="LAM_G_DOMAIN"/>
    <property type="match status" value="1"/>
</dbReference>
<dbReference type="PRINTS" id="PR00011">
    <property type="entry name" value="EGFLAMININ"/>
</dbReference>
<feature type="domain" description="Kazal-like" evidence="8">
    <location>
        <begin position="585"/>
        <end position="631"/>
    </location>
</feature>
<keyword evidence="5" id="KW-0424">Laminin EGF-like domain</keyword>
<dbReference type="PANTHER" id="PTHR10913:SF45">
    <property type="entry name" value="FOLLISTATIN, ISOFORM A-RELATED"/>
    <property type="match status" value="1"/>
</dbReference>
<dbReference type="FunFam" id="3.30.60.30:FF:000024">
    <property type="entry name" value="Transmembrane agrin"/>
    <property type="match status" value="2"/>
</dbReference>
<keyword evidence="10" id="KW-1185">Reference proteome</keyword>
<evidence type="ECO:0000313" key="9">
    <source>
        <dbReference type="EMBL" id="EYC28292.1"/>
    </source>
</evidence>
<dbReference type="GO" id="GO:0005576">
    <property type="term" value="C:extracellular region"/>
    <property type="evidence" value="ECO:0007669"/>
    <property type="project" value="TreeGrafter"/>
</dbReference>
<feature type="domain" description="Kazal-like" evidence="8">
    <location>
        <begin position="358"/>
        <end position="417"/>
    </location>
</feature>
<feature type="disulfide bond" evidence="5">
    <location>
        <begin position="782"/>
        <end position="794"/>
    </location>
</feature>
<dbReference type="InterPro" id="IPR003645">
    <property type="entry name" value="Fol_N"/>
</dbReference>
<dbReference type="Gene3D" id="2.10.25.10">
    <property type="entry name" value="Laminin"/>
    <property type="match status" value="2"/>
</dbReference>
<dbReference type="SMART" id="SM00180">
    <property type="entry name" value="EGF_Lam"/>
    <property type="match status" value="2"/>
</dbReference>
<dbReference type="FunFam" id="3.30.60.30:FF:000040">
    <property type="entry name" value="Agrin, putative"/>
    <property type="match status" value="1"/>
</dbReference>
<dbReference type="SMART" id="SM00282">
    <property type="entry name" value="LamG"/>
    <property type="match status" value="2"/>
</dbReference>
<dbReference type="Pfam" id="PF00053">
    <property type="entry name" value="EGF_laminin"/>
    <property type="match status" value="2"/>
</dbReference>
<dbReference type="CDD" id="cd00055">
    <property type="entry name" value="EGF_Lam"/>
    <property type="match status" value="2"/>
</dbReference>
<feature type="domain" description="Kazal-like" evidence="8">
    <location>
        <begin position="723"/>
        <end position="773"/>
    </location>
</feature>
<accession>A0A016VMM9</accession>
<dbReference type="Gene3D" id="2.40.50.120">
    <property type="match status" value="1"/>
</dbReference>
<evidence type="ECO:0000259" key="6">
    <source>
        <dbReference type="PROSITE" id="PS50025"/>
    </source>
</evidence>
<feature type="disulfide bond" evidence="5">
    <location>
        <begin position="802"/>
        <end position="811"/>
    </location>
</feature>
<evidence type="ECO:0000256" key="5">
    <source>
        <dbReference type="PROSITE-ProRule" id="PRU00460"/>
    </source>
</evidence>
<feature type="disulfide bond" evidence="5">
    <location>
        <begin position="834"/>
        <end position="846"/>
    </location>
</feature>
<dbReference type="SMART" id="SM00280">
    <property type="entry name" value="KAZAL"/>
    <property type="match status" value="8"/>
</dbReference>
<feature type="disulfide bond" evidence="5">
    <location>
        <begin position="836"/>
        <end position="853"/>
    </location>
</feature>
<dbReference type="SUPFAM" id="SSF49899">
    <property type="entry name" value="Concanavalin A-like lectins/glucanases"/>
    <property type="match status" value="1"/>
</dbReference>
<comment type="caution">
    <text evidence="5">Lacks conserved residue(s) required for the propagation of feature annotation.</text>
</comment>
<dbReference type="InterPro" id="IPR002350">
    <property type="entry name" value="Kazal_dom"/>
</dbReference>
<feature type="disulfide bond" evidence="5">
    <location>
        <begin position="855"/>
        <end position="864"/>
    </location>
</feature>
<name>A0A016VMM9_9BILA</name>
<feature type="domain" description="Kazal-like" evidence="8">
    <location>
        <begin position="633"/>
        <end position="705"/>
    </location>
</feature>
<keyword evidence="1" id="KW-0646">Protease inhibitor</keyword>
<dbReference type="PROSITE" id="PS50027">
    <property type="entry name" value="EGF_LAM_2"/>
    <property type="match status" value="2"/>
</dbReference>
<keyword evidence="3" id="KW-0722">Serine protease inhibitor</keyword>
<dbReference type="GO" id="GO:0030154">
    <property type="term" value="P:cell differentiation"/>
    <property type="evidence" value="ECO:0007669"/>
    <property type="project" value="UniProtKB-KW"/>
</dbReference>
<evidence type="ECO:0000256" key="1">
    <source>
        <dbReference type="ARBA" id="ARBA00022690"/>
    </source>
</evidence>
<evidence type="ECO:0000256" key="2">
    <source>
        <dbReference type="ARBA" id="ARBA00022782"/>
    </source>
</evidence>
<evidence type="ECO:0000259" key="8">
    <source>
        <dbReference type="PROSITE" id="PS51465"/>
    </source>
</evidence>
<proteinExistence type="predicted"/>
<dbReference type="PANTHER" id="PTHR10913">
    <property type="entry name" value="FOLLISTATIN-RELATED"/>
    <property type="match status" value="1"/>
</dbReference>
<dbReference type="PROSITE" id="PS51465">
    <property type="entry name" value="KAZAL_2"/>
    <property type="match status" value="8"/>
</dbReference>
<dbReference type="Pfam" id="PF02210">
    <property type="entry name" value="Laminin_G_2"/>
    <property type="match status" value="1"/>
</dbReference>
<dbReference type="OrthoDB" id="88467at2759"/>
<dbReference type="InterPro" id="IPR036058">
    <property type="entry name" value="Kazal_dom_sf"/>
</dbReference>
<gene>
    <name evidence="9" type="primary">Acey_s0008.g79</name>
    <name evidence="9" type="synonym">Acey-agr-1</name>
    <name evidence="9" type="ORF">Y032_0008g79</name>
</gene>
<dbReference type="SMART" id="SM00274">
    <property type="entry name" value="FOLN"/>
    <property type="match status" value="7"/>
</dbReference>
<dbReference type="Gene3D" id="2.60.120.200">
    <property type="match status" value="2"/>
</dbReference>
<dbReference type="InterPro" id="IPR002049">
    <property type="entry name" value="LE_dom"/>
</dbReference>
<dbReference type="InterPro" id="IPR001791">
    <property type="entry name" value="Laminin_G"/>
</dbReference>
<dbReference type="InterPro" id="IPR050653">
    <property type="entry name" value="Prot_Inhib_GrowthFact_Antg"/>
</dbReference>
<feature type="domain" description="Kazal-like" evidence="8">
    <location>
        <begin position="905"/>
        <end position="965"/>
    </location>
</feature>
<protein>
    <recommendedName>
        <fullName evidence="11">Agrin</fullName>
    </recommendedName>
</protein>
<dbReference type="STRING" id="53326.A0A016VMM9"/>
<feature type="domain" description="Kazal-like" evidence="8">
    <location>
        <begin position="514"/>
        <end position="561"/>
    </location>
</feature>
<dbReference type="CDD" id="cd00110">
    <property type="entry name" value="LamG"/>
    <property type="match status" value="1"/>
</dbReference>
<reference evidence="10" key="1">
    <citation type="journal article" date="2015" name="Nat. Genet.">
        <title>The genome and transcriptome of the zoonotic hookworm Ancylostoma ceylanicum identify infection-specific gene families.</title>
        <authorList>
            <person name="Schwarz E.M."/>
            <person name="Hu Y."/>
            <person name="Antoshechkin I."/>
            <person name="Miller M.M."/>
            <person name="Sternberg P.W."/>
            <person name="Aroian R.V."/>
        </authorList>
    </citation>
    <scope>NUCLEOTIDE SEQUENCE</scope>
    <source>
        <strain evidence="10">HY135</strain>
    </source>
</reference>
<dbReference type="InterPro" id="IPR008993">
    <property type="entry name" value="TIMP-like_OB-fold"/>
</dbReference>
<evidence type="ECO:0000256" key="4">
    <source>
        <dbReference type="ARBA" id="ARBA00023157"/>
    </source>
</evidence>
<feature type="domain" description="Laminin EGF-like" evidence="7">
    <location>
        <begin position="834"/>
        <end position="880"/>
    </location>
</feature>
<dbReference type="PROSITE" id="PS01248">
    <property type="entry name" value="EGF_LAM_1"/>
    <property type="match status" value="2"/>
</dbReference>
<comment type="caution">
    <text evidence="9">The sequence shown here is derived from an EMBL/GenBank/DDBJ whole genome shotgun (WGS) entry which is preliminary data.</text>
</comment>
<keyword evidence="2" id="KW-0221">Differentiation</keyword>
<dbReference type="Gene3D" id="3.30.60.30">
    <property type="match status" value="8"/>
</dbReference>
<sequence length="1319" mass="143812">MRPWIPVQESGLPVKESCLIRCRTALRLPSGYHIGSVPVSKQIPCEPSEEPTTLFCQLPVWAEPPTPLHPRFALVGHLVVLGQPRSFVGDRTFPTFSAFQCGSSPYSTMYLLVIQLAFLLLVSHAIGKECTVSRTSRSYLNDTFSTSQVLLSGTVERITVVALDENVAQTLNIRVRRIFKGRELVGSPQYIDVAVPPRFKFCISALLLHDTRVFAISLRGTSLEISAPVIPVNLSVLDSLHSFTWGKPHKKRRKSKQSEFFSKKGRCETQLCPLGSKCVFSTGKCECRTHCRSTGAAVCGSDRVTYASACHLYVRACLLAKKGKKLRIANYGACRQKSPCEDLRCGPGEDCIVSQKDGVLSAQCVCPTSCPSYGDSVESSPVCSSQGVDYPSWCHLKQHACHSQINITVRYFGECDPCAGTSCARGTRCKLTEARRPECRCSEQCALIYDPVCADNGLTYTNECVMKVAACKEDLQLTVFKKGKCSDFRNPCDDLECSHHSRCQLFTNGTAICVCPQKCPLSLTPVCATDGVTYDNECEVQRSACQLKSHIAVRHQGPCGKGLCSTFSCNAPLVCVVKDEKPSCVCPQCTDELREVCASDGRTYSNECKMRKAACEAGVTLFVKYNGICEGCAKKNCQYYSSCVVENGKAECRCPTECYRKLSSTQLTPVCGTDGVTYSSECHLRKSACQQMKFIMIAFEGKCDACLNVECGFGEECRGGKCLCSYQCPLSPPPSAKVCGEDGVLYLSDCHRQLAACQRGSPIPVVPLTRCHSAVATFNDACQCHSLGSFGPNCDKDGNCRCRAGVGGAKCDHCLPGFWGLHLIATGAQSCKPCGCSSFGSSRADCEQSTGRCECSRGARGEKCERCASDFVMTPSGCVARQEFQAPRSCSFLKCHHGAKCVESNVGLPDCKCPEHCSVDHLGIVANMSVCGSDGTTYEDMCQLLQFACKHQLDIVAVSLGICPQDSAEPRERNNRQRENSIEVDACLTGNCSTSTENERSLDLVMDGKRAYKVTSEGDNVHMNVTLTVIPRSSNGMILFAKGDKTSFALRCEMRRIVADFGRDVLYSSERLQLGSEQKIALTWSGRTASLKVGGSVTSLAVANENEPLTELSIGQYRGQSLIGRIVQLSVNGRAVQRSDVALCSGSRERYLSPVAFENGAYLELPQLDVGVKSKLQLELSVRPLSKEGLLLLWSSSTTRRNNVTYVALVLHESRSHLFLDIGKETVSLFGGPITTSSWTTIKFEVDPSNASLYLNGSLAASKSFRGGHFTLGNSTVFLGGTHSGHSLPEELHKYVRPFSGELRRLAINERPFDLHEVR</sequence>
<feature type="domain" description="Laminin EGF-like" evidence="7">
    <location>
        <begin position="782"/>
        <end position="833"/>
    </location>
</feature>
<evidence type="ECO:0000259" key="7">
    <source>
        <dbReference type="PROSITE" id="PS50027"/>
    </source>
</evidence>
<dbReference type="SUPFAM" id="SSF57196">
    <property type="entry name" value="EGF/Laminin"/>
    <property type="match status" value="1"/>
</dbReference>
<evidence type="ECO:0000256" key="3">
    <source>
        <dbReference type="ARBA" id="ARBA00022900"/>
    </source>
</evidence>
<evidence type="ECO:0008006" key="11">
    <source>
        <dbReference type="Google" id="ProtNLM"/>
    </source>
</evidence>
<dbReference type="CDD" id="cd00104">
    <property type="entry name" value="KAZAL_FS"/>
    <property type="match status" value="7"/>
</dbReference>
<evidence type="ECO:0000313" key="10">
    <source>
        <dbReference type="Proteomes" id="UP000024635"/>
    </source>
</evidence>
<dbReference type="Pfam" id="PF07648">
    <property type="entry name" value="Kazal_2"/>
    <property type="match status" value="8"/>
</dbReference>
<feature type="domain" description="Kazal-like" evidence="8">
    <location>
        <begin position="440"/>
        <end position="487"/>
    </location>
</feature>
<dbReference type="InterPro" id="IPR013320">
    <property type="entry name" value="ConA-like_dom_sf"/>
</dbReference>
<dbReference type="Proteomes" id="UP000024635">
    <property type="component" value="Unassembled WGS sequence"/>
</dbReference>
<dbReference type="EMBL" id="JARK01001344">
    <property type="protein sequence ID" value="EYC28292.1"/>
    <property type="molecule type" value="Genomic_DNA"/>
</dbReference>
<feature type="domain" description="Kazal-like" evidence="8">
    <location>
        <begin position="279"/>
        <end position="336"/>
    </location>
</feature>